<dbReference type="InterPro" id="IPR020084">
    <property type="entry name" value="NUDIX_hydrolase_CS"/>
</dbReference>
<dbReference type="AlphaFoldDB" id="C2BI19"/>
<gene>
    <name evidence="8" type="ORF">HMPREF0072_1989</name>
</gene>
<evidence type="ECO:0000256" key="1">
    <source>
        <dbReference type="ARBA" id="ARBA00001936"/>
    </source>
</evidence>
<dbReference type="GO" id="GO:0010945">
    <property type="term" value="F:coenzyme A diphosphatase activity"/>
    <property type="evidence" value="ECO:0007669"/>
    <property type="project" value="InterPro"/>
</dbReference>
<evidence type="ECO:0000313" key="9">
    <source>
        <dbReference type="Proteomes" id="UP000005984"/>
    </source>
</evidence>
<dbReference type="HOGENOM" id="CLU_040940_5_2_9"/>
<keyword evidence="3" id="KW-0479">Metal-binding</keyword>
<protein>
    <submittedName>
        <fullName evidence="8">Hydrolase, NUDIX family</fullName>
    </submittedName>
</protein>
<evidence type="ECO:0000256" key="5">
    <source>
        <dbReference type="ARBA" id="ARBA00022842"/>
    </source>
</evidence>
<dbReference type="eggNOG" id="COG1051">
    <property type="taxonomic scope" value="Bacteria"/>
</dbReference>
<dbReference type="PROSITE" id="PS00893">
    <property type="entry name" value="NUDIX_BOX"/>
    <property type="match status" value="1"/>
</dbReference>
<sequence length="203" mass="23683">MILLEVSMKYLQVDQEFLDKLKSYAVFIPLIEVDGKDHILFEVRSESVSQPGEVSFPGGRLEGGEDFSEAAIRETIEELGLKESDIDYLGYSSMILTSSYRHIKSFYGRINKNLQEIKYNNEVESIFTVDIDFFKNNPPISYMAPYRMDFPKDFPFDKIPNGKDYKFQTGYNEMFFYDTKPVIWGLTAKMLKNFIESWSNNEK</sequence>
<dbReference type="InterPro" id="IPR045121">
    <property type="entry name" value="CoAse"/>
</dbReference>
<comment type="cofactor">
    <cofactor evidence="2">
        <name>Mg(2+)</name>
        <dbReference type="ChEBI" id="CHEBI:18420"/>
    </cofactor>
</comment>
<dbReference type="InterPro" id="IPR015797">
    <property type="entry name" value="NUDIX_hydrolase-like_dom_sf"/>
</dbReference>
<evidence type="ECO:0000256" key="4">
    <source>
        <dbReference type="ARBA" id="ARBA00022801"/>
    </source>
</evidence>
<dbReference type="Pfam" id="PF00293">
    <property type="entry name" value="NUDIX"/>
    <property type="match status" value="1"/>
</dbReference>
<keyword evidence="9" id="KW-1185">Reference proteome</keyword>
<dbReference type="CDD" id="cd03426">
    <property type="entry name" value="NUDIX_CoAse_Nudt7"/>
    <property type="match status" value="1"/>
</dbReference>
<proteinExistence type="predicted"/>
<dbReference type="STRING" id="525254.HMPREF0072_1989"/>
<dbReference type="Gene3D" id="3.90.79.10">
    <property type="entry name" value="Nucleoside Triphosphate Pyrophosphohydrolase"/>
    <property type="match status" value="1"/>
</dbReference>
<dbReference type="PANTHER" id="PTHR12992:SF11">
    <property type="entry name" value="MITOCHONDRIAL COENZYME A DIPHOSPHATASE NUDT8"/>
    <property type="match status" value="1"/>
</dbReference>
<keyword evidence="4 8" id="KW-0378">Hydrolase</keyword>
<dbReference type="GO" id="GO:0046872">
    <property type="term" value="F:metal ion binding"/>
    <property type="evidence" value="ECO:0007669"/>
    <property type="project" value="UniProtKB-KW"/>
</dbReference>
<dbReference type="Proteomes" id="UP000005984">
    <property type="component" value="Unassembled WGS sequence"/>
</dbReference>
<organism evidence="8 9">
    <name type="scientific">Anaerococcus lactolyticus ATCC 51172</name>
    <dbReference type="NCBI Taxonomy" id="525254"/>
    <lineage>
        <taxon>Bacteria</taxon>
        <taxon>Bacillati</taxon>
        <taxon>Bacillota</taxon>
        <taxon>Tissierellia</taxon>
        <taxon>Tissierellales</taxon>
        <taxon>Peptoniphilaceae</taxon>
        <taxon>Anaerococcus</taxon>
    </lineage>
</organism>
<dbReference type="InterPro" id="IPR000086">
    <property type="entry name" value="NUDIX_hydrolase_dom"/>
</dbReference>
<comment type="caution">
    <text evidence="8">The sequence shown here is derived from an EMBL/GenBank/DDBJ whole genome shotgun (WGS) entry which is preliminary data.</text>
</comment>
<dbReference type="PROSITE" id="PS51462">
    <property type="entry name" value="NUDIX"/>
    <property type="match status" value="1"/>
</dbReference>
<dbReference type="EMBL" id="ABYO01000280">
    <property type="protein sequence ID" value="EEI85419.1"/>
    <property type="molecule type" value="Genomic_DNA"/>
</dbReference>
<evidence type="ECO:0000256" key="2">
    <source>
        <dbReference type="ARBA" id="ARBA00001946"/>
    </source>
</evidence>
<accession>C2BI19</accession>
<feature type="domain" description="Nudix hydrolase" evidence="7">
    <location>
        <begin position="21"/>
        <end position="152"/>
    </location>
</feature>
<dbReference type="PANTHER" id="PTHR12992">
    <property type="entry name" value="NUDIX HYDROLASE"/>
    <property type="match status" value="1"/>
</dbReference>
<keyword evidence="5" id="KW-0460">Magnesium</keyword>
<reference evidence="8 9" key="1">
    <citation type="submission" date="2008-10" db="EMBL/GenBank/DDBJ databases">
        <authorList>
            <person name="Qin X."/>
            <person name="Bachman B."/>
            <person name="Battles P."/>
            <person name="Bell A."/>
            <person name="Bess C."/>
            <person name="Bickham C."/>
            <person name="Chaboub L."/>
            <person name="Chen D."/>
            <person name="Coyle M."/>
            <person name="Deiros D.R."/>
            <person name="Dinh H."/>
            <person name="Forbes L."/>
            <person name="Fowler G."/>
            <person name="Francisco L."/>
            <person name="Fu Q."/>
            <person name="Gubbala S."/>
            <person name="Hale W."/>
            <person name="Han Y."/>
            <person name="Hemphill L."/>
            <person name="Highlander S.K."/>
            <person name="Hirani K."/>
            <person name="Hogues M."/>
            <person name="Jackson L."/>
            <person name="Jakkamsetti A."/>
            <person name="Javaid M."/>
            <person name="Jiang H."/>
            <person name="Korchina V."/>
            <person name="Kovar C."/>
            <person name="Lara F."/>
            <person name="Lee S."/>
            <person name="Mata R."/>
            <person name="Mathew T."/>
            <person name="Moen C."/>
            <person name="Morales K."/>
            <person name="Munidasa M."/>
            <person name="Nazareth L."/>
            <person name="Ngo R."/>
            <person name="Nguyen L."/>
            <person name="Okwuonu G."/>
            <person name="Ongeri F."/>
            <person name="Patil S."/>
            <person name="Petrosino J."/>
            <person name="Pham C."/>
            <person name="Pham P."/>
            <person name="Pu L.-L."/>
            <person name="Puazo M."/>
            <person name="Raj R."/>
            <person name="Reid J."/>
            <person name="Rouhana J."/>
            <person name="Saada N."/>
            <person name="Shang Y."/>
            <person name="Simmons D."/>
            <person name="Thornton R."/>
            <person name="Warren J."/>
            <person name="Weissenberger G."/>
            <person name="Zhang J."/>
            <person name="Zhang L."/>
            <person name="Zhou C."/>
            <person name="Zhu D."/>
            <person name="Muzny D."/>
            <person name="Worley K."/>
            <person name="Gibbs R."/>
        </authorList>
    </citation>
    <scope>NUCLEOTIDE SEQUENCE [LARGE SCALE GENOMIC DNA]</scope>
    <source>
        <strain evidence="8 9">ATCC 51172</strain>
    </source>
</reference>
<comment type="cofactor">
    <cofactor evidence="1">
        <name>Mn(2+)</name>
        <dbReference type="ChEBI" id="CHEBI:29035"/>
    </cofactor>
</comment>
<keyword evidence="6" id="KW-0464">Manganese</keyword>
<evidence type="ECO:0000259" key="7">
    <source>
        <dbReference type="PROSITE" id="PS51462"/>
    </source>
</evidence>
<evidence type="ECO:0000313" key="8">
    <source>
        <dbReference type="EMBL" id="EEI85419.1"/>
    </source>
</evidence>
<name>C2BI19_9FIRM</name>
<evidence type="ECO:0000256" key="3">
    <source>
        <dbReference type="ARBA" id="ARBA00022723"/>
    </source>
</evidence>
<evidence type="ECO:0000256" key="6">
    <source>
        <dbReference type="ARBA" id="ARBA00023211"/>
    </source>
</evidence>
<dbReference type="SUPFAM" id="SSF55811">
    <property type="entry name" value="Nudix"/>
    <property type="match status" value="1"/>
</dbReference>